<organism evidence="1 2">
    <name type="scientific">Chryseobacterium polytrichastri</name>
    <dbReference type="NCBI Taxonomy" id="1302687"/>
    <lineage>
        <taxon>Bacteria</taxon>
        <taxon>Pseudomonadati</taxon>
        <taxon>Bacteroidota</taxon>
        <taxon>Flavobacteriia</taxon>
        <taxon>Flavobacteriales</taxon>
        <taxon>Weeksellaceae</taxon>
        <taxon>Chryseobacterium group</taxon>
        <taxon>Chryseobacterium</taxon>
    </lineage>
</organism>
<gene>
    <name evidence="1" type="ORF">SAMN05444267_1001247</name>
</gene>
<dbReference type="Proteomes" id="UP000184364">
    <property type="component" value="Unassembled WGS sequence"/>
</dbReference>
<sequence length="167" mass="19117">MSTIKIAKDFIKIEATLSGISNVSQFKFRGAKVLNLKTKAGDTLKGVVINISNENPGSPCMSAGLESGTFDFMFKNDLGWNKNDKVRISFLNEIDYRDFERLMPYFESRLRKFGYDELVTIENFLNFSDEWSKFHEDNPVDDICKHELSPIPRQTHDGGVVRIEELP</sequence>
<dbReference type="EMBL" id="FRAV01000001">
    <property type="protein sequence ID" value="SHK16480.1"/>
    <property type="molecule type" value="Genomic_DNA"/>
</dbReference>
<dbReference type="STRING" id="1302687.SAMN05444267_1001247"/>
<dbReference type="AlphaFoldDB" id="A0A1M6Q8K7"/>
<evidence type="ECO:0000313" key="2">
    <source>
        <dbReference type="Proteomes" id="UP000184364"/>
    </source>
</evidence>
<evidence type="ECO:0000313" key="1">
    <source>
        <dbReference type="EMBL" id="SHK16480.1"/>
    </source>
</evidence>
<reference evidence="2" key="1">
    <citation type="submission" date="2016-11" db="EMBL/GenBank/DDBJ databases">
        <authorList>
            <person name="Varghese N."/>
            <person name="Submissions S."/>
        </authorList>
    </citation>
    <scope>NUCLEOTIDE SEQUENCE [LARGE SCALE GENOMIC DNA]</scope>
    <source>
        <strain evidence="2">DSM 26899</strain>
    </source>
</reference>
<protein>
    <submittedName>
        <fullName evidence="1">Uncharacterized protein</fullName>
    </submittedName>
</protein>
<name>A0A1M6Q8K7_9FLAO</name>
<accession>A0A1M6Q8K7</accession>
<dbReference type="OrthoDB" id="1251794at2"/>
<keyword evidence="2" id="KW-1185">Reference proteome</keyword>
<dbReference type="RefSeq" id="WP_073290120.1">
    <property type="nucleotide sequence ID" value="NZ_FRAV01000001.1"/>
</dbReference>
<proteinExistence type="predicted"/>